<accession>A0A8H7XS44</accession>
<reference evidence="3" key="1">
    <citation type="submission" date="2021-02" db="EMBL/GenBank/DDBJ databases">
        <title>Psilocybe cubensis genome.</title>
        <authorList>
            <person name="Mckernan K.J."/>
            <person name="Crawford S."/>
            <person name="Trippe A."/>
            <person name="Kane L.T."/>
            <person name="Mclaughlin S."/>
        </authorList>
    </citation>
    <scope>NUCLEOTIDE SEQUENCE [LARGE SCALE GENOMIC DNA]</scope>
    <source>
        <strain evidence="3">MGC-MH-2018</strain>
    </source>
</reference>
<comment type="caution">
    <text evidence="3">The sequence shown here is derived from an EMBL/GenBank/DDBJ whole genome shotgun (WGS) entry which is preliminary data.</text>
</comment>
<organism evidence="3">
    <name type="scientific">Psilocybe cubensis</name>
    <name type="common">Psychedelic mushroom</name>
    <name type="synonym">Stropharia cubensis</name>
    <dbReference type="NCBI Taxonomy" id="181762"/>
    <lineage>
        <taxon>Eukaryota</taxon>
        <taxon>Fungi</taxon>
        <taxon>Dikarya</taxon>
        <taxon>Basidiomycota</taxon>
        <taxon>Agaricomycotina</taxon>
        <taxon>Agaricomycetes</taxon>
        <taxon>Agaricomycetidae</taxon>
        <taxon>Agaricales</taxon>
        <taxon>Agaricineae</taxon>
        <taxon>Strophariaceae</taxon>
        <taxon>Psilocybe</taxon>
    </lineage>
</organism>
<dbReference type="AlphaFoldDB" id="A0A8H7XS44"/>
<evidence type="ECO:0008006" key="4">
    <source>
        <dbReference type="Google" id="ProtNLM"/>
    </source>
</evidence>
<dbReference type="PANTHER" id="PTHR43439">
    <property type="entry name" value="PHENYLACETATE-COENZYME A LIGASE"/>
    <property type="match status" value="1"/>
</dbReference>
<dbReference type="Gene3D" id="3.40.50.12780">
    <property type="entry name" value="N-terminal domain of ligase-like"/>
    <property type="match status" value="1"/>
</dbReference>
<dbReference type="InterPro" id="IPR042099">
    <property type="entry name" value="ANL_N_sf"/>
</dbReference>
<keyword evidence="2" id="KW-0597">Phosphoprotein</keyword>
<evidence type="ECO:0000256" key="2">
    <source>
        <dbReference type="ARBA" id="ARBA00022553"/>
    </source>
</evidence>
<name>A0A8H7XS44_PSICU</name>
<evidence type="ECO:0000256" key="1">
    <source>
        <dbReference type="ARBA" id="ARBA00022450"/>
    </source>
</evidence>
<dbReference type="InterPro" id="IPR051414">
    <property type="entry name" value="Adenylate-forming_Reductase"/>
</dbReference>
<dbReference type="SUPFAM" id="SSF56801">
    <property type="entry name" value="Acetyl-CoA synthetase-like"/>
    <property type="match status" value="1"/>
</dbReference>
<evidence type="ECO:0000313" key="3">
    <source>
        <dbReference type="EMBL" id="KAG5165803.1"/>
    </source>
</evidence>
<sequence length="503" mass="55292">MTRDLRWPIPTCPQGLTSKTFKPPPMAPYMNLPNIFDWHLQNSPQHPFYVYSKGANSKDNSITTVTWGEAVKIIYRIAGIVSTAVGPEKENAPKPLVGMYCSLESLTYMLTAMGVICAGYTVILLSDKASPATLEHLIVESGVAHILTNADDEILASRLSNVREKLKHGVTVSTIPSWSEISGEGETCSTALPELNRWTHGMIYNLMWSPWFGDREICGEIMSTCSIPMGGLSVLMQTLLGACSGLITAGFPPLNRKPEPTLENVWNTLIVTGSTFGYLPLPYLAVWSEQDDKVQRLSELKGVLFAGAPLSKEVGDKLAAKGVNLISFYGSSEAGQIVRAFRHKHAGMNWEWFEFNPLINPSLRNVSEDGVGELVLKFGPTHRATRSNCTVDDLPAYATGDILEPHPTIPRLWRYVSRVSDQETIGANGPKVNVVAMARILMTDPLISGAVLFCHSVGDLTVIGVIIEPAIENLVTLDSVREFKNDIWKADYREVQYCSPRPG</sequence>
<dbReference type="EMBL" id="JAFIQS010000009">
    <property type="protein sequence ID" value="KAG5165803.1"/>
    <property type="molecule type" value="Genomic_DNA"/>
</dbReference>
<dbReference type="PANTHER" id="PTHR43439:SF2">
    <property type="entry name" value="ENZYME, PUTATIVE (JCVI)-RELATED"/>
    <property type="match status" value="1"/>
</dbReference>
<protein>
    <recommendedName>
        <fullName evidence="4">AMP-dependent synthetase/ligase domain-containing protein</fullName>
    </recommendedName>
</protein>
<gene>
    <name evidence="3" type="ORF">JR316_009389</name>
</gene>
<keyword evidence="1" id="KW-0596">Phosphopantetheine</keyword>
<proteinExistence type="predicted"/>